<organism evidence="1 2">
    <name type="scientific">Chitinophaga filiformis</name>
    <name type="common">Myxococcus filiformis</name>
    <name type="synonym">Flexibacter filiformis</name>
    <dbReference type="NCBI Taxonomy" id="104663"/>
    <lineage>
        <taxon>Bacteria</taxon>
        <taxon>Pseudomonadati</taxon>
        <taxon>Bacteroidota</taxon>
        <taxon>Chitinophagia</taxon>
        <taxon>Chitinophagales</taxon>
        <taxon>Chitinophagaceae</taxon>
        <taxon>Chitinophaga</taxon>
    </lineage>
</organism>
<gene>
    <name evidence="1" type="ORF">MYF79_29230</name>
</gene>
<accession>A0ABY4I187</accession>
<evidence type="ECO:0000313" key="1">
    <source>
        <dbReference type="EMBL" id="UPK69044.1"/>
    </source>
</evidence>
<name>A0ABY4I187_CHIFI</name>
<evidence type="ECO:0000313" key="2">
    <source>
        <dbReference type="Proteomes" id="UP000830198"/>
    </source>
</evidence>
<dbReference type="EMBL" id="CP095855">
    <property type="protein sequence ID" value="UPK69044.1"/>
    <property type="molecule type" value="Genomic_DNA"/>
</dbReference>
<proteinExistence type="predicted"/>
<dbReference type="Proteomes" id="UP000830198">
    <property type="component" value="Chromosome"/>
</dbReference>
<dbReference type="RefSeq" id="WP_247811387.1">
    <property type="nucleotide sequence ID" value="NZ_CP095855.1"/>
</dbReference>
<keyword evidence="2" id="KW-1185">Reference proteome</keyword>
<protein>
    <recommendedName>
        <fullName evidence="3">TolB-like 6-blade propeller-like</fullName>
    </recommendedName>
</protein>
<dbReference type="PROSITE" id="PS51257">
    <property type="entry name" value="PROKAR_LIPOPROTEIN"/>
    <property type="match status" value="1"/>
</dbReference>
<reference evidence="1 2" key="1">
    <citation type="submission" date="2022-04" db="EMBL/GenBank/DDBJ databases">
        <title>The arsenic-methylating capacity of Chitinophaga filiformis YT5 during chitin decomposition.</title>
        <authorList>
            <person name="Chen G."/>
            <person name="Liang Y."/>
        </authorList>
    </citation>
    <scope>NUCLEOTIDE SEQUENCE [LARGE SCALE GENOMIC DNA]</scope>
    <source>
        <strain evidence="1 2">YT5</strain>
    </source>
</reference>
<evidence type="ECO:0008006" key="3">
    <source>
        <dbReference type="Google" id="ProtNLM"/>
    </source>
</evidence>
<sequence length="343" mass="39151">MKRTIIFISCTMMAAFACLLVLVAVSGMPNDKKNGFDRQWIKVNVHRQLSYQLPLRAERLFGWGDSLYLSEPSHRQVYRLDSKLHIKDTVLLNVSKQLRPPVHFFADAAHIYVHEYNSGKLFSKGLHAMVFDSIKLSAGPFVKSLQLSDSFVVIRGFVQGSFQPVFMRINMHSGEQRTSDLLSEKADAGFSTDGILCSNTKKDRLFYIPYFENGIYCMDTDMQLRYKQHTIDTVSYNNIQVSGRGTGPMQKLYASSPRVKVNKRAFANDRVLFIESDLRADNELENTFKQYPVLDTYNLENGSYAGSFYLPVDKREVLSYHINAGNLYVLLKDQVIAFAMDLP</sequence>